<name>A0A5C8PSC9_9HYPH</name>
<protein>
    <recommendedName>
        <fullName evidence="5">3-methylmercaptopropionyl-CoA ligase</fullName>
        <ecNumber evidence="4">6.2.1.44</ecNumber>
    </recommendedName>
</protein>
<comment type="similarity">
    <text evidence="1">Belongs to the ATP-dependent AMP-binding enzyme family.</text>
</comment>
<gene>
    <name evidence="8" type="ORF">FHP25_06455</name>
</gene>
<dbReference type="EC" id="6.2.1.44" evidence="4"/>
<feature type="domain" description="AMP-dependent synthetase/ligase" evidence="6">
    <location>
        <begin position="18"/>
        <end position="377"/>
    </location>
</feature>
<evidence type="ECO:0000256" key="2">
    <source>
        <dbReference type="ARBA" id="ARBA00022598"/>
    </source>
</evidence>
<dbReference type="InterPro" id="IPR045851">
    <property type="entry name" value="AMP-bd_C_sf"/>
</dbReference>
<keyword evidence="2" id="KW-0436">Ligase</keyword>
<dbReference type="InterPro" id="IPR050237">
    <property type="entry name" value="ATP-dep_AMP-bd_enzyme"/>
</dbReference>
<dbReference type="FunFam" id="3.30.300.30:FF:000008">
    <property type="entry name" value="2,3-dihydroxybenzoate-AMP ligase"/>
    <property type="match status" value="1"/>
</dbReference>
<dbReference type="GO" id="GO:0016877">
    <property type="term" value="F:ligase activity, forming carbon-sulfur bonds"/>
    <property type="evidence" value="ECO:0007669"/>
    <property type="project" value="UniProtKB-ARBA"/>
</dbReference>
<dbReference type="InterPro" id="IPR000873">
    <property type="entry name" value="AMP-dep_synth/lig_dom"/>
</dbReference>
<dbReference type="PANTHER" id="PTHR43767:SF7">
    <property type="entry name" value="MEDIUM_LONG-CHAIN-FATTY-ACID--COA LIGASE FADD8"/>
    <property type="match status" value="1"/>
</dbReference>
<dbReference type="Proteomes" id="UP000321638">
    <property type="component" value="Unassembled WGS sequence"/>
</dbReference>
<dbReference type="PROSITE" id="PS00455">
    <property type="entry name" value="AMP_BINDING"/>
    <property type="match status" value="1"/>
</dbReference>
<evidence type="ECO:0000313" key="9">
    <source>
        <dbReference type="Proteomes" id="UP000321638"/>
    </source>
</evidence>
<evidence type="ECO:0000256" key="3">
    <source>
        <dbReference type="ARBA" id="ARBA00051915"/>
    </source>
</evidence>
<dbReference type="SUPFAM" id="SSF56801">
    <property type="entry name" value="Acetyl-CoA synthetase-like"/>
    <property type="match status" value="1"/>
</dbReference>
<dbReference type="OrthoDB" id="9803968at2"/>
<accession>A0A5C8PSC9</accession>
<organism evidence="8 9">
    <name type="scientific">Vineibacter terrae</name>
    <dbReference type="NCBI Taxonomy" id="2586908"/>
    <lineage>
        <taxon>Bacteria</taxon>
        <taxon>Pseudomonadati</taxon>
        <taxon>Pseudomonadota</taxon>
        <taxon>Alphaproteobacteria</taxon>
        <taxon>Hyphomicrobiales</taxon>
        <taxon>Vineibacter</taxon>
    </lineage>
</organism>
<evidence type="ECO:0000256" key="5">
    <source>
        <dbReference type="ARBA" id="ARBA00067668"/>
    </source>
</evidence>
<feature type="domain" description="AMP-binding enzyme C-terminal" evidence="7">
    <location>
        <begin position="427"/>
        <end position="502"/>
    </location>
</feature>
<evidence type="ECO:0000313" key="8">
    <source>
        <dbReference type="EMBL" id="TXL79575.1"/>
    </source>
</evidence>
<dbReference type="RefSeq" id="WP_147846083.1">
    <property type="nucleotide sequence ID" value="NZ_VDUZ01000005.1"/>
</dbReference>
<reference evidence="8 9" key="1">
    <citation type="submission" date="2019-06" db="EMBL/GenBank/DDBJ databases">
        <title>New taxonomy in bacterial strain CC-CFT640, isolated from vineyard.</title>
        <authorList>
            <person name="Lin S.-Y."/>
            <person name="Tsai C.-F."/>
            <person name="Young C.-C."/>
        </authorList>
    </citation>
    <scope>NUCLEOTIDE SEQUENCE [LARGE SCALE GENOMIC DNA]</scope>
    <source>
        <strain evidence="8 9">CC-CFT640</strain>
    </source>
</reference>
<dbReference type="PANTHER" id="PTHR43767">
    <property type="entry name" value="LONG-CHAIN-FATTY-ACID--COA LIGASE"/>
    <property type="match status" value="1"/>
</dbReference>
<evidence type="ECO:0000259" key="6">
    <source>
        <dbReference type="Pfam" id="PF00501"/>
    </source>
</evidence>
<sequence length="521" mass="55727">MSHPVLQAPTATTMTLRALARFPDRQAFVWDGGSLTYAATLRLIGRLQAAMAASGLRKGQTMACLAANSAETWCAGVAAQALGLVVTWLHPLGSLGDHLDVVADSGAEALIVDPRTHGQRGGELAAQAADRLRTVLTMGRADFGHDVMAAAEKLGEASPVDLTDPDDFALINYTGGTTGKSKGAIRRHRSVAASTLAVAAGFEFPAVPRYLAAAPITHVSGSKVLPSLLCGGTVHLLKGFDPEKFLATIARERINCTLMVPTMIYVLLDHPALDRTDLSSLELILYGASPMSPTRLVEGLERIGPVFSQLYGQTECYPVSVLRKGDHDARRPELFASCGFALPSCAVSLRDEANNPVAQGEAGEICLRAPHAMESYWNRPERTEEVFKGGWLHTGDIARADERGYLYIVDRKKDMIVSGGFNIFPREVEDVLASHPDVAQVAVIGVPHEKWGEAVTALVVAKAGTRPSPEALAQLVKSRKGGTHAPKQIEIVDSLPLTAVGKVDKKVLRARYWAGQARQVG</sequence>
<comment type="catalytic activity">
    <reaction evidence="3">
        <text>3-(methylsulfanyl)propanoate + ATP + CoA = 3-(methylsulfanyl)propanoyl-CoA + AMP + diphosphate</text>
        <dbReference type="Rhea" id="RHEA:43052"/>
        <dbReference type="ChEBI" id="CHEBI:30616"/>
        <dbReference type="ChEBI" id="CHEBI:33019"/>
        <dbReference type="ChEBI" id="CHEBI:49016"/>
        <dbReference type="ChEBI" id="CHEBI:57287"/>
        <dbReference type="ChEBI" id="CHEBI:82815"/>
        <dbReference type="ChEBI" id="CHEBI:456215"/>
        <dbReference type="EC" id="6.2.1.44"/>
    </reaction>
    <physiologicalReaction direction="left-to-right" evidence="3">
        <dbReference type="Rhea" id="RHEA:43053"/>
    </physiologicalReaction>
</comment>
<evidence type="ECO:0000256" key="4">
    <source>
        <dbReference type="ARBA" id="ARBA00066616"/>
    </source>
</evidence>
<comment type="caution">
    <text evidence="8">The sequence shown here is derived from an EMBL/GenBank/DDBJ whole genome shotgun (WGS) entry which is preliminary data.</text>
</comment>
<proteinExistence type="inferred from homology"/>
<dbReference type="Gene3D" id="3.40.50.12780">
    <property type="entry name" value="N-terminal domain of ligase-like"/>
    <property type="match status" value="1"/>
</dbReference>
<evidence type="ECO:0000256" key="1">
    <source>
        <dbReference type="ARBA" id="ARBA00006432"/>
    </source>
</evidence>
<dbReference type="InterPro" id="IPR025110">
    <property type="entry name" value="AMP-bd_C"/>
</dbReference>
<dbReference type="Gene3D" id="3.30.300.30">
    <property type="match status" value="1"/>
</dbReference>
<dbReference type="AlphaFoldDB" id="A0A5C8PSC9"/>
<dbReference type="InterPro" id="IPR042099">
    <property type="entry name" value="ANL_N_sf"/>
</dbReference>
<dbReference type="Pfam" id="PF00501">
    <property type="entry name" value="AMP-binding"/>
    <property type="match status" value="1"/>
</dbReference>
<dbReference type="Pfam" id="PF13193">
    <property type="entry name" value="AMP-binding_C"/>
    <property type="match status" value="1"/>
</dbReference>
<dbReference type="InterPro" id="IPR020845">
    <property type="entry name" value="AMP-binding_CS"/>
</dbReference>
<dbReference type="EMBL" id="VDUZ01000005">
    <property type="protein sequence ID" value="TXL79575.1"/>
    <property type="molecule type" value="Genomic_DNA"/>
</dbReference>
<evidence type="ECO:0000259" key="7">
    <source>
        <dbReference type="Pfam" id="PF13193"/>
    </source>
</evidence>
<keyword evidence="9" id="KW-1185">Reference proteome</keyword>